<feature type="transmembrane region" description="Helical" evidence="13">
    <location>
        <begin position="148"/>
        <end position="169"/>
    </location>
</feature>
<evidence type="ECO:0000256" key="12">
    <source>
        <dbReference type="ARBA" id="ARBA00031636"/>
    </source>
</evidence>
<evidence type="ECO:0000256" key="13">
    <source>
        <dbReference type="SAM" id="Phobius"/>
    </source>
</evidence>
<keyword evidence="5" id="KW-0813">Transport</keyword>
<comment type="function">
    <text evidence="1">Multidrug efflux pump.</text>
</comment>
<dbReference type="GO" id="GO:0015297">
    <property type="term" value="F:antiporter activity"/>
    <property type="evidence" value="ECO:0007669"/>
    <property type="project" value="UniProtKB-KW"/>
</dbReference>
<evidence type="ECO:0000313" key="14">
    <source>
        <dbReference type="EMBL" id="SCJ82539.1"/>
    </source>
</evidence>
<feature type="transmembrane region" description="Helical" evidence="13">
    <location>
        <begin position="273"/>
        <end position="293"/>
    </location>
</feature>
<evidence type="ECO:0000256" key="11">
    <source>
        <dbReference type="ARBA" id="ARBA00023136"/>
    </source>
</evidence>
<dbReference type="EMBL" id="FMHG01000001">
    <property type="protein sequence ID" value="SCJ82539.1"/>
    <property type="molecule type" value="Genomic_DNA"/>
</dbReference>
<dbReference type="NCBIfam" id="TIGR00797">
    <property type="entry name" value="matE"/>
    <property type="match status" value="1"/>
</dbReference>
<protein>
    <recommendedName>
        <fullName evidence="4">Probable multidrug resistance protein NorM</fullName>
    </recommendedName>
    <alternativeName>
        <fullName evidence="12">Multidrug-efflux transporter</fullName>
    </alternativeName>
</protein>
<dbReference type="GO" id="GO:0042910">
    <property type="term" value="F:xenobiotic transmembrane transporter activity"/>
    <property type="evidence" value="ECO:0007669"/>
    <property type="project" value="InterPro"/>
</dbReference>
<feature type="transmembrane region" description="Helical" evidence="13">
    <location>
        <begin position="69"/>
        <end position="90"/>
    </location>
</feature>
<feature type="transmembrane region" description="Helical" evidence="13">
    <location>
        <begin position="111"/>
        <end position="128"/>
    </location>
</feature>
<evidence type="ECO:0000256" key="2">
    <source>
        <dbReference type="ARBA" id="ARBA00004651"/>
    </source>
</evidence>
<comment type="similarity">
    <text evidence="3">Belongs to the multi antimicrobial extrusion (MATE) (TC 2.A.66.1) family.</text>
</comment>
<organism evidence="14">
    <name type="scientific">uncultured Anaerotruncus sp</name>
    <dbReference type="NCBI Taxonomy" id="905011"/>
    <lineage>
        <taxon>Bacteria</taxon>
        <taxon>Bacillati</taxon>
        <taxon>Bacillota</taxon>
        <taxon>Clostridia</taxon>
        <taxon>Eubacteriales</taxon>
        <taxon>Oscillospiraceae</taxon>
        <taxon>Anaerotruncus</taxon>
        <taxon>environmental samples</taxon>
    </lineage>
</organism>
<evidence type="ECO:0000256" key="3">
    <source>
        <dbReference type="ARBA" id="ARBA00010199"/>
    </source>
</evidence>
<dbReference type="GO" id="GO:0006811">
    <property type="term" value="P:monoatomic ion transport"/>
    <property type="evidence" value="ECO:0007669"/>
    <property type="project" value="UniProtKB-KW"/>
</dbReference>
<evidence type="ECO:0000256" key="5">
    <source>
        <dbReference type="ARBA" id="ARBA00022448"/>
    </source>
</evidence>
<feature type="transmembrane region" description="Helical" evidence="13">
    <location>
        <begin position="333"/>
        <end position="352"/>
    </location>
</feature>
<dbReference type="PANTHER" id="PTHR43298:SF2">
    <property type="entry name" value="FMN_FAD EXPORTER YEEO-RELATED"/>
    <property type="match status" value="1"/>
</dbReference>
<feature type="transmembrane region" description="Helical" evidence="13">
    <location>
        <begin position="299"/>
        <end position="321"/>
    </location>
</feature>
<keyword evidence="8 13" id="KW-0812">Transmembrane</keyword>
<keyword evidence="6" id="KW-0050">Antiport</keyword>
<feature type="transmembrane region" description="Helical" evidence="13">
    <location>
        <begin position="372"/>
        <end position="390"/>
    </location>
</feature>
<keyword evidence="9 13" id="KW-1133">Transmembrane helix</keyword>
<feature type="transmembrane region" description="Helical" evidence="13">
    <location>
        <begin position="402"/>
        <end position="420"/>
    </location>
</feature>
<dbReference type="InterPro" id="IPR050222">
    <property type="entry name" value="MATE_MdtK"/>
</dbReference>
<name>A0A1C6JKG8_9FIRM</name>
<feature type="transmembrane region" description="Helical" evidence="13">
    <location>
        <begin position="28"/>
        <end position="49"/>
    </location>
</feature>
<evidence type="ECO:0000256" key="7">
    <source>
        <dbReference type="ARBA" id="ARBA00022475"/>
    </source>
</evidence>
<feature type="transmembrane region" description="Helical" evidence="13">
    <location>
        <begin position="432"/>
        <end position="451"/>
    </location>
</feature>
<dbReference type="CDD" id="cd13144">
    <property type="entry name" value="MATE_like_4"/>
    <property type="match status" value="1"/>
</dbReference>
<gene>
    <name evidence="14" type="primary">mepA_11</name>
    <name evidence="14" type="ORF">SAMEA3545359_02288</name>
</gene>
<feature type="transmembrane region" description="Helical" evidence="13">
    <location>
        <begin position="208"/>
        <end position="231"/>
    </location>
</feature>
<reference evidence="14" key="1">
    <citation type="submission" date="2015-09" db="EMBL/GenBank/DDBJ databases">
        <authorList>
            <consortium name="Pathogen Informatics"/>
        </authorList>
    </citation>
    <scope>NUCLEOTIDE SEQUENCE</scope>
    <source>
        <strain evidence="14">2789STDY5834896</strain>
    </source>
</reference>
<keyword evidence="7" id="KW-1003">Cell membrane</keyword>
<dbReference type="Pfam" id="PF01554">
    <property type="entry name" value="MatE"/>
    <property type="match status" value="2"/>
</dbReference>
<comment type="subcellular location">
    <subcellularLocation>
        <location evidence="2">Cell membrane</location>
        <topology evidence="2">Multi-pass membrane protein</topology>
    </subcellularLocation>
</comment>
<dbReference type="PANTHER" id="PTHR43298">
    <property type="entry name" value="MULTIDRUG RESISTANCE PROTEIN NORM-RELATED"/>
    <property type="match status" value="1"/>
</dbReference>
<evidence type="ECO:0000256" key="6">
    <source>
        <dbReference type="ARBA" id="ARBA00022449"/>
    </source>
</evidence>
<evidence type="ECO:0000256" key="8">
    <source>
        <dbReference type="ARBA" id="ARBA00022692"/>
    </source>
</evidence>
<evidence type="ECO:0000256" key="4">
    <source>
        <dbReference type="ARBA" id="ARBA00020268"/>
    </source>
</evidence>
<dbReference type="GO" id="GO:0005886">
    <property type="term" value="C:plasma membrane"/>
    <property type="evidence" value="ECO:0007669"/>
    <property type="project" value="UniProtKB-SubCell"/>
</dbReference>
<keyword evidence="10" id="KW-0406">Ion transport</keyword>
<accession>A0A1C6JKG8</accession>
<dbReference type="InterPro" id="IPR048279">
    <property type="entry name" value="MdtK-like"/>
</dbReference>
<feature type="transmembrane region" description="Helical" evidence="13">
    <location>
        <begin position="181"/>
        <end position="202"/>
    </location>
</feature>
<dbReference type="AlphaFoldDB" id="A0A1C6JKG8"/>
<dbReference type="PIRSF" id="PIRSF006603">
    <property type="entry name" value="DinF"/>
    <property type="match status" value="1"/>
</dbReference>
<evidence type="ECO:0000256" key="10">
    <source>
        <dbReference type="ARBA" id="ARBA00023065"/>
    </source>
</evidence>
<evidence type="ECO:0000256" key="9">
    <source>
        <dbReference type="ARBA" id="ARBA00022989"/>
    </source>
</evidence>
<keyword evidence="11 13" id="KW-0472">Membrane</keyword>
<sequence length="466" mass="50370">MSENKKVSAPAAEQQQKNKMGHAPMMKLIVSMSLPAIFSMLIQALYNIVDSMYVAQIGEKALTAVSLAFPVQQLLIAVGVGTGVGLNSLISRRLGEKRFDEADKAASHGMFLGLASGIVFAILGALFIKPFFGAFTGDAEVIKMGCDYGYVVTILSFGSFVQISCEKILQATGNMIWPMMFQLTGAITNIILDPIFIFGWFGMPKMGVLGAAIATVAGQILGMLLGIFVLFKKEHEVKVHFKGFRPDGKILKDIYRVGFPSIIMQSIGSFMTMGLNAILIGFSQAAVAVMGVYNKLQSFVFMPVFGLTQGLMPIMGYNFGAKNKKRLISAIKIGECIAVGIMVLGTLLFNLFPRQLLQMFNASADMMSTGIPAMHILSACFITAAVSIVFSTSFQATGHGTASLFTSILRQLVVILPVAFLLSRTGLGATGVWLAFPIAELVCIVFSVGLFRRIYDQEIRYLGDVD</sequence>
<evidence type="ECO:0000256" key="1">
    <source>
        <dbReference type="ARBA" id="ARBA00003408"/>
    </source>
</evidence>
<proteinExistence type="inferred from homology"/>
<dbReference type="InterPro" id="IPR002528">
    <property type="entry name" value="MATE_fam"/>
</dbReference>